<evidence type="ECO:0000256" key="1">
    <source>
        <dbReference type="ARBA" id="ARBA00009752"/>
    </source>
</evidence>
<dbReference type="PROSITE" id="PS50104">
    <property type="entry name" value="TIR"/>
    <property type="match status" value="1"/>
</dbReference>
<dbReference type="InterPro" id="IPR015621">
    <property type="entry name" value="IL-1_rcpt_fam"/>
</dbReference>
<evidence type="ECO:0000256" key="5">
    <source>
        <dbReference type="ARBA" id="ARBA00023180"/>
    </source>
</evidence>
<reference evidence="10" key="1">
    <citation type="submission" date="2025-08" db="UniProtKB">
        <authorList>
            <consortium name="Ensembl"/>
        </authorList>
    </citation>
    <scope>IDENTIFICATION</scope>
</reference>
<keyword evidence="7" id="KW-1133">Transmembrane helix</keyword>
<comment type="similarity">
    <text evidence="1">Belongs to the interleukin-1 receptor family.</text>
</comment>
<feature type="transmembrane region" description="Helical" evidence="7">
    <location>
        <begin position="318"/>
        <end position="340"/>
    </location>
</feature>
<keyword evidence="2" id="KW-0378">Hydrolase</keyword>
<keyword evidence="7" id="KW-0472">Membrane</keyword>
<sequence length="572" mass="63390">MTRCHCSPVCCSPAARHTDGPMLKLLALTKQVTSSAPDPNGEPDDTFQVSVGHLFLLKCLFVDTHASVTWSRGGGLGPSLPPGVEVRDGLLWFLPVQMSHAGAYTCEKRDQTGSLAVTFGVSVSGGKCPDPPEKKSAAVGVTELLSCKQKEILELNHTRNIRWVKDCQLMEPPGERTSVSESGFLRLSGTSKEDSGKYTCLVDVSVDGRMYTAARSIWLAVDKGVLLLFLSLLLLFLFSAYTDYVSSDISTTLIVEPQVVAELHCYAYIGFSDDDETLMYWTVNETHTDEHQELAVSFKRGRVYGRSTLSISKVLRQFLNVPISCCVSNSAGFNVGVVWLQEADHSALYTTVALYLSASLAVLLLCTVFLLFRVEVVLAHRKLLRRFSKRAPDGKRYDAYVSFLPPGAPRSAETASLALQVLPEELEKQHGYSLYIRGRDDCPGEAIHDVIADTLSKCRRLIIILSPVVNSSSSEPLGDDQNQLCYEQKVGLYDALTQNDLRVILVEIGGPVDYSVLPESLRYIRRKQGALKWKKSSLRTNKFTNLQSNRNFWKNLRYHMPPVPVGRLQTVV</sequence>
<evidence type="ECO:0000256" key="7">
    <source>
        <dbReference type="SAM" id="Phobius"/>
    </source>
</evidence>
<dbReference type="PANTHER" id="PTHR11890:SF26">
    <property type="entry name" value="INTERLEUKIN-1 RECEPTOR TYPE 1"/>
    <property type="match status" value="1"/>
</dbReference>
<dbReference type="SMART" id="SM00408">
    <property type="entry name" value="IGc2"/>
    <property type="match status" value="2"/>
</dbReference>
<dbReference type="GeneTree" id="ENSGT01090000259985"/>
<feature type="domain" description="Ig-like" evidence="9">
    <location>
        <begin position="129"/>
        <end position="216"/>
    </location>
</feature>
<dbReference type="AlphaFoldDB" id="A0A8C3AN06"/>
<evidence type="ECO:0000256" key="4">
    <source>
        <dbReference type="ARBA" id="ARBA00023157"/>
    </source>
</evidence>
<dbReference type="Ensembl" id="ENSCLMT00005045108.1">
    <property type="protein sequence ID" value="ENSCLMP00005043560.1"/>
    <property type="gene ID" value="ENSCLMG00005020225.1"/>
</dbReference>
<reference evidence="10" key="2">
    <citation type="submission" date="2025-09" db="UniProtKB">
        <authorList>
            <consortium name="Ensembl"/>
        </authorList>
    </citation>
    <scope>IDENTIFICATION</scope>
</reference>
<evidence type="ECO:0000256" key="6">
    <source>
        <dbReference type="ARBA" id="ARBA00023319"/>
    </source>
</evidence>
<organism evidence="10 11">
    <name type="scientific">Cyclopterus lumpus</name>
    <name type="common">Lumpsucker</name>
    <dbReference type="NCBI Taxonomy" id="8103"/>
    <lineage>
        <taxon>Eukaryota</taxon>
        <taxon>Metazoa</taxon>
        <taxon>Chordata</taxon>
        <taxon>Craniata</taxon>
        <taxon>Vertebrata</taxon>
        <taxon>Euteleostomi</taxon>
        <taxon>Actinopterygii</taxon>
        <taxon>Neopterygii</taxon>
        <taxon>Teleostei</taxon>
        <taxon>Neoteleostei</taxon>
        <taxon>Acanthomorphata</taxon>
        <taxon>Eupercaria</taxon>
        <taxon>Perciformes</taxon>
        <taxon>Cottioidei</taxon>
        <taxon>Cottales</taxon>
        <taxon>Cyclopteridae</taxon>
        <taxon>Cyclopterus</taxon>
    </lineage>
</organism>
<dbReference type="InterPro" id="IPR003598">
    <property type="entry name" value="Ig_sub2"/>
</dbReference>
<dbReference type="Gene3D" id="3.40.50.10140">
    <property type="entry name" value="Toll/interleukin-1 receptor homology (TIR) domain"/>
    <property type="match status" value="1"/>
</dbReference>
<keyword evidence="5" id="KW-0325">Glycoprotein</keyword>
<dbReference type="InterPro" id="IPR003599">
    <property type="entry name" value="Ig_sub"/>
</dbReference>
<evidence type="ECO:0000256" key="2">
    <source>
        <dbReference type="ARBA" id="ARBA00022801"/>
    </source>
</evidence>
<accession>A0A8C3AN06</accession>
<dbReference type="Gene3D" id="2.60.40.10">
    <property type="entry name" value="Immunoglobulins"/>
    <property type="match status" value="3"/>
</dbReference>
<protein>
    <submittedName>
        <fullName evidence="10">Uncharacterized protein</fullName>
    </submittedName>
</protein>
<dbReference type="Proteomes" id="UP000694565">
    <property type="component" value="Unplaced"/>
</dbReference>
<keyword evidence="3" id="KW-0520">NAD</keyword>
<proteinExistence type="inferred from homology"/>
<dbReference type="Pfam" id="PF01582">
    <property type="entry name" value="TIR"/>
    <property type="match status" value="1"/>
</dbReference>
<evidence type="ECO:0000259" key="9">
    <source>
        <dbReference type="PROSITE" id="PS50835"/>
    </source>
</evidence>
<evidence type="ECO:0000313" key="11">
    <source>
        <dbReference type="Proteomes" id="UP000694565"/>
    </source>
</evidence>
<keyword evidence="6" id="KW-0393">Immunoglobulin domain</keyword>
<dbReference type="SUPFAM" id="SSF52200">
    <property type="entry name" value="Toll/Interleukin receptor TIR domain"/>
    <property type="match status" value="1"/>
</dbReference>
<dbReference type="PANTHER" id="PTHR11890">
    <property type="entry name" value="INTERLEUKIN-1 RECEPTOR FAMILY MEMBER"/>
    <property type="match status" value="1"/>
</dbReference>
<dbReference type="PROSITE" id="PS50835">
    <property type="entry name" value="IG_LIKE"/>
    <property type="match status" value="2"/>
</dbReference>
<dbReference type="InterPro" id="IPR036179">
    <property type="entry name" value="Ig-like_dom_sf"/>
</dbReference>
<dbReference type="SMART" id="SM00255">
    <property type="entry name" value="TIR"/>
    <property type="match status" value="1"/>
</dbReference>
<feature type="transmembrane region" description="Helical" evidence="7">
    <location>
        <begin position="217"/>
        <end position="238"/>
    </location>
</feature>
<evidence type="ECO:0000313" key="10">
    <source>
        <dbReference type="Ensembl" id="ENSCLMP00005043560.1"/>
    </source>
</evidence>
<dbReference type="InterPro" id="IPR000157">
    <property type="entry name" value="TIR_dom"/>
</dbReference>
<dbReference type="SMART" id="SM00409">
    <property type="entry name" value="IG"/>
    <property type="match status" value="2"/>
</dbReference>
<dbReference type="SUPFAM" id="SSF48726">
    <property type="entry name" value="Immunoglobulin"/>
    <property type="match status" value="2"/>
</dbReference>
<keyword evidence="7" id="KW-0812">Transmembrane</keyword>
<keyword evidence="4" id="KW-1015">Disulfide bond</keyword>
<dbReference type="GO" id="GO:0016787">
    <property type="term" value="F:hydrolase activity"/>
    <property type="evidence" value="ECO:0007669"/>
    <property type="project" value="UniProtKB-KW"/>
</dbReference>
<feature type="transmembrane region" description="Helical" evidence="7">
    <location>
        <begin position="352"/>
        <end position="372"/>
    </location>
</feature>
<dbReference type="InterPro" id="IPR013783">
    <property type="entry name" value="Ig-like_fold"/>
</dbReference>
<feature type="domain" description="Ig-like" evidence="9">
    <location>
        <begin position="37"/>
        <end position="122"/>
    </location>
</feature>
<evidence type="ECO:0000259" key="8">
    <source>
        <dbReference type="PROSITE" id="PS50104"/>
    </source>
</evidence>
<dbReference type="GO" id="GO:0007165">
    <property type="term" value="P:signal transduction"/>
    <property type="evidence" value="ECO:0007669"/>
    <property type="project" value="InterPro"/>
</dbReference>
<feature type="domain" description="TIR" evidence="8">
    <location>
        <begin position="395"/>
        <end position="560"/>
    </location>
</feature>
<dbReference type="InterPro" id="IPR007110">
    <property type="entry name" value="Ig-like_dom"/>
</dbReference>
<evidence type="ECO:0000256" key="3">
    <source>
        <dbReference type="ARBA" id="ARBA00023027"/>
    </source>
</evidence>
<dbReference type="PRINTS" id="PR01537">
    <property type="entry name" value="INTRLKN1R1F"/>
</dbReference>
<keyword evidence="11" id="KW-1185">Reference proteome</keyword>
<dbReference type="InterPro" id="IPR035897">
    <property type="entry name" value="Toll_tir_struct_dom_sf"/>
</dbReference>
<name>A0A8C3AN06_CYCLU</name>